<feature type="chain" id="PRO_5032829205" description="DUF3613 domain-containing protein" evidence="1">
    <location>
        <begin position="22"/>
        <end position="89"/>
    </location>
</feature>
<reference evidence="2 3" key="1">
    <citation type="submission" date="2020-08" db="EMBL/GenBank/DDBJ databases">
        <title>Genomic Encyclopedia of Type Strains, Phase IV (KMG-IV): sequencing the most valuable type-strain genomes for metagenomic binning, comparative biology and taxonomic classification.</title>
        <authorList>
            <person name="Goeker M."/>
        </authorList>
    </citation>
    <scope>NUCLEOTIDE SEQUENCE [LARGE SCALE GENOMIC DNA]</scope>
    <source>
        <strain evidence="2 3">DSM 25701</strain>
    </source>
</reference>
<evidence type="ECO:0000256" key="1">
    <source>
        <dbReference type="SAM" id="SignalP"/>
    </source>
</evidence>
<sequence length="89" mass="9846">MKPVILALALSAIATAIPSFAEPEIVYTPNAKFETVTSRLLAQQSSGQNASTQEQHLSGKVSTEVYERYIKSFSHPIPERFSKDSFKTE</sequence>
<protein>
    <recommendedName>
        <fullName evidence="4">DUF3613 domain-containing protein</fullName>
    </recommendedName>
</protein>
<dbReference type="EMBL" id="JACHHW010000004">
    <property type="protein sequence ID" value="MBB5187336.1"/>
    <property type="molecule type" value="Genomic_DNA"/>
</dbReference>
<dbReference type="RefSeq" id="WP_184462205.1">
    <property type="nucleotide sequence ID" value="NZ_JACHHW010000004.1"/>
</dbReference>
<evidence type="ECO:0000313" key="2">
    <source>
        <dbReference type="EMBL" id="MBB5187336.1"/>
    </source>
</evidence>
<dbReference type="Pfam" id="PF12266">
    <property type="entry name" value="DUF3613"/>
    <property type="match status" value="1"/>
</dbReference>
<dbReference type="Proteomes" id="UP000536640">
    <property type="component" value="Unassembled WGS sequence"/>
</dbReference>
<proteinExistence type="predicted"/>
<dbReference type="InterPro" id="IPR022053">
    <property type="entry name" value="DUF3613"/>
</dbReference>
<dbReference type="AlphaFoldDB" id="A0A840R481"/>
<keyword evidence="1" id="KW-0732">Signal</keyword>
<gene>
    <name evidence="2" type="ORF">HNQ57_001605</name>
</gene>
<feature type="signal peptide" evidence="1">
    <location>
        <begin position="1"/>
        <end position="21"/>
    </location>
</feature>
<evidence type="ECO:0000313" key="3">
    <source>
        <dbReference type="Proteomes" id="UP000536640"/>
    </source>
</evidence>
<accession>A0A840R481</accession>
<name>A0A840R481_9GAMM</name>
<comment type="caution">
    <text evidence="2">The sequence shown here is derived from an EMBL/GenBank/DDBJ whole genome shotgun (WGS) entry which is preliminary data.</text>
</comment>
<organism evidence="2 3">
    <name type="scientific">Zhongshania antarctica</name>
    <dbReference type="NCBI Taxonomy" id="641702"/>
    <lineage>
        <taxon>Bacteria</taxon>
        <taxon>Pseudomonadati</taxon>
        <taxon>Pseudomonadota</taxon>
        <taxon>Gammaproteobacteria</taxon>
        <taxon>Cellvibrionales</taxon>
        <taxon>Spongiibacteraceae</taxon>
        <taxon>Zhongshania</taxon>
    </lineage>
</organism>
<evidence type="ECO:0008006" key="4">
    <source>
        <dbReference type="Google" id="ProtNLM"/>
    </source>
</evidence>
<keyword evidence="3" id="KW-1185">Reference proteome</keyword>